<reference evidence="2" key="1">
    <citation type="journal article" date="2010" name="Science">
        <title>Plasticity of animal genome architecture unmasked by rapid evolution of a pelagic tunicate.</title>
        <authorList>
            <person name="Denoeud F."/>
            <person name="Henriet S."/>
            <person name="Mungpakdee S."/>
            <person name="Aury J.M."/>
            <person name="Da Silva C."/>
            <person name="Brinkmann H."/>
            <person name="Mikhaleva J."/>
            <person name="Olsen L.C."/>
            <person name="Jubin C."/>
            <person name="Canestro C."/>
            <person name="Bouquet J.M."/>
            <person name="Danks G."/>
            <person name="Poulain J."/>
            <person name="Campsteijn C."/>
            <person name="Adamski M."/>
            <person name="Cross I."/>
            <person name="Yadetie F."/>
            <person name="Muffato M."/>
            <person name="Louis A."/>
            <person name="Butcher S."/>
            <person name="Tsagkogeorga G."/>
            <person name="Konrad A."/>
            <person name="Singh S."/>
            <person name="Jensen M.F."/>
            <person name="Cong E.H."/>
            <person name="Eikeseth-Otteraa H."/>
            <person name="Noel B."/>
            <person name="Anthouard V."/>
            <person name="Porcel B.M."/>
            <person name="Kachouri-Lafond R."/>
            <person name="Nishino A."/>
            <person name="Ugolini M."/>
            <person name="Chourrout P."/>
            <person name="Nishida H."/>
            <person name="Aasland R."/>
            <person name="Huzurbazar S."/>
            <person name="Westhof E."/>
            <person name="Delsuc F."/>
            <person name="Lehrach H."/>
            <person name="Reinhardt R."/>
            <person name="Weissenbach J."/>
            <person name="Roy S.W."/>
            <person name="Artiguenave F."/>
            <person name="Postlethwait J.H."/>
            <person name="Manak J.R."/>
            <person name="Thompson E.M."/>
            <person name="Jaillon O."/>
            <person name="Du Pasquier L."/>
            <person name="Boudinot P."/>
            <person name="Liberles D.A."/>
            <person name="Volff J.N."/>
            <person name="Philippe H."/>
            <person name="Lenhard B."/>
            <person name="Roest Crollius H."/>
            <person name="Wincker P."/>
            <person name="Chourrout D."/>
        </authorList>
    </citation>
    <scope>NUCLEOTIDE SEQUENCE [LARGE SCALE GENOMIC DNA]</scope>
</reference>
<name>E4XK96_OIKDI</name>
<dbReference type="AlphaFoldDB" id="E4XK96"/>
<keyword evidence="3" id="KW-1185">Reference proteome</keyword>
<dbReference type="EMBL" id="FN653064">
    <property type="protein sequence ID" value="CBY24884.1"/>
    <property type="molecule type" value="Genomic_DNA"/>
</dbReference>
<evidence type="ECO:0000313" key="2">
    <source>
        <dbReference type="EMBL" id="CBY24884.1"/>
    </source>
</evidence>
<proteinExistence type="predicted"/>
<protein>
    <submittedName>
        <fullName evidence="2">Uncharacterized protein</fullName>
    </submittedName>
</protein>
<evidence type="ECO:0000256" key="1">
    <source>
        <dbReference type="SAM" id="MobiDB-lite"/>
    </source>
</evidence>
<gene>
    <name evidence="2" type="ORF">GSOID_T00013058001</name>
</gene>
<dbReference type="Proteomes" id="UP000001307">
    <property type="component" value="Unassembled WGS sequence"/>
</dbReference>
<evidence type="ECO:0000313" key="3">
    <source>
        <dbReference type="Proteomes" id="UP000001307"/>
    </source>
</evidence>
<organism evidence="2">
    <name type="scientific">Oikopleura dioica</name>
    <name type="common">Tunicate</name>
    <dbReference type="NCBI Taxonomy" id="34765"/>
    <lineage>
        <taxon>Eukaryota</taxon>
        <taxon>Metazoa</taxon>
        <taxon>Chordata</taxon>
        <taxon>Tunicata</taxon>
        <taxon>Appendicularia</taxon>
        <taxon>Copelata</taxon>
        <taxon>Oikopleuridae</taxon>
        <taxon>Oikopleura</taxon>
    </lineage>
</organism>
<feature type="region of interest" description="Disordered" evidence="1">
    <location>
        <begin position="22"/>
        <end position="74"/>
    </location>
</feature>
<accession>E4XK96</accession>
<dbReference type="InParanoid" id="E4XK96"/>
<feature type="compositionally biased region" description="Basic and acidic residues" evidence="1">
    <location>
        <begin position="31"/>
        <end position="62"/>
    </location>
</feature>
<sequence>MSPTRASHCTVFAPELFSALDKNQPFSSRPGNERAGRARAEVAQTRERRNLKQERRGKESKKVKTAISRLAGRC</sequence>